<accession>A0A0J9W0T4</accession>
<sequence length="43" mass="4686">MGGLDEADRAYKCITVQDSRIVGELDAIMLVWISGLSDGWDVS</sequence>
<reference evidence="1" key="1">
    <citation type="submission" date="2007-04" db="EMBL/GenBank/DDBJ databases">
        <authorList>
            <consortium name="The Broad Institute Genome Sequencing Platform"/>
            <person name="Birren B."/>
            <person name="Lander E."/>
            <person name="Galagan J."/>
            <person name="Nusbaum C."/>
            <person name="Devon K."/>
            <person name="Ma L.-J."/>
            <person name="Jaffe D."/>
            <person name="Butler J."/>
            <person name="Alvarez P."/>
            <person name="Gnerre S."/>
            <person name="Grabherr M."/>
            <person name="Kleber M."/>
            <person name="Mauceli E."/>
            <person name="Brockman W."/>
            <person name="MacCallum I.A."/>
            <person name="Young S."/>
            <person name="LaButti K."/>
            <person name="DeCaprio D."/>
            <person name="Crawford M."/>
            <person name="Koehrsen M."/>
            <person name="Engels R."/>
            <person name="Montgomery P."/>
            <person name="Pearson M."/>
            <person name="Howarth C."/>
            <person name="Larson L."/>
            <person name="White J."/>
            <person name="O'Leary S."/>
            <person name="Kodira C."/>
            <person name="Zeng Q."/>
            <person name="Yandava C."/>
            <person name="Alvarado L."/>
            <person name="Kistler C."/>
            <person name="Shim W.-B."/>
            <person name="Kang S."/>
            <person name="Woloshuk C."/>
        </authorList>
    </citation>
    <scope>NUCLEOTIDE SEQUENCE</scope>
    <source>
        <strain evidence="1">4287</strain>
    </source>
</reference>
<evidence type="ECO:0000313" key="1">
    <source>
        <dbReference type="EMBL" id="KNB16709.1"/>
    </source>
</evidence>
<organism evidence="1 2">
    <name type="scientific">Fusarium oxysporum f. sp. lycopersici (strain 4287 / CBS 123668 / FGSC 9935 / NRRL 34936)</name>
    <name type="common">Fusarium vascular wilt of tomato</name>
    <dbReference type="NCBI Taxonomy" id="426428"/>
    <lineage>
        <taxon>Eukaryota</taxon>
        <taxon>Fungi</taxon>
        <taxon>Dikarya</taxon>
        <taxon>Ascomycota</taxon>
        <taxon>Pezizomycotina</taxon>
        <taxon>Sordariomycetes</taxon>
        <taxon>Hypocreomycetidae</taxon>
        <taxon>Hypocreales</taxon>
        <taxon>Nectriaceae</taxon>
        <taxon>Fusarium</taxon>
        <taxon>Fusarium oxysporum species complex</taxon>
    </lineage>
</organism>
<dbReference type="RefSeq" id="XP_018254754.1">
    <property type="nucleotide sequence ID" value="XM_018402115.1"/>
</dbReference>
<proteinExistence type="predicted"/>
<dbReference type="AlphaFoldDB" id="A0A0J9W0T4"/>
<reference evidence="1" key="2">
    <citation type="journal article" date="2010" name="Nature">
        <title>Comparative genomics reveals mobile pathogenicity chromosomes in Fusarium.</title>
        <authorList>
            <person name="Ma L.J."/>
            <person name="van der Does H.C."/>
            <person name="Borkovich K.A."/>
            <person name="Coleman J.J."/>
            <person name="Daboussi M.J."/>
            <person name="Di Pietro A."/>
            <person name="Dufresne M."/>
            <person name="Freitag M."/>
            <person name="Grabherr M."/>
            <person name="Henrissat B."/>
            <person name="Houterman P.M."/>
            <person name="Kang S."/>
            <person name="Shim W.B."/>
            <person name="Woloshuk C."/>
            <person name="Xie X."/>
            <person name="Xu J.R."/>
            <person name="Antoniw J."/>
            <person name="Baker S.E."/>
            <person name="Bluhm B.H."/>
            <person name="Breakspear A."/>
            <person name="Brown D.W."/>
            <person name="Butchko R.A."/>
            <person name="Chapman S."/>
            <person name="Coulson R."/>
            <person name="Coutinho P.M."/>
            <person name="Danchin E.G."/>
            <person name="Diener A."/>
            <person name="Gale L.R."/>
            <person name="Gardiner D.M."/>
            <person name="Goff S."/>
            <person name="Hammond-Kosack K.E."/>
            <person name="Hilburn K."/>
            <person name="Hua-Van A."/>
            <person name="Jonkers W."/>
            <person name="Kazan K."/>
            <person name="Kodira C.D."/>
            <person name="Koehrsen M."/>
            <person name="Kumar L."/>
            <person name="Lee Y.H."/>
            <person name="Li L."/>
            <person name="Manners J.M."/>
            <person name="Miranda-Saavedra D."/>
            <person name="Mukherjee M."/>
            <person name="Park G."/>
            <person name="Park J."/>
            <person name="Park S.Y."/>
            <person name="Proctor R.H."/>
            <person name="Regev A."/>
            <person name="Ruiz-Roldan M.C."/>
            <person name="Sain D."/>
            <person name="Sakthikumar S."/>
            <person name="Sykes S."/>
            <person name="Schwartz D.C."/>
            <person name="Turgeon B.G."/>
            <person name="Wapinski I."/>
            <person name="Yoder O."/>
            <person name="Young S."/>
            <person name="Zeng Q."/>
            <person name="Zhou S."/>
            <person name="Galagan J."/>
            <person name="Cuomo C.A."/>
            <person name="Kistler H.C."/>
            <person name="Rep M."/>
        </authorList>
    </citation>
    <scope>NUCLEOTIDE SEQUENCE [LARGE SCALE GENOMIC DNA]</scope>
    <source>
        <strain evidence="1">4287</strain>
    </source>
</reference>
<dbReference type="VEuPathDB" id="FungiDB:FOXG_21760"/>
<dbReference type="EMBL" id="DS231720">
    <property type="protein sequence ID" value="KNB16709.1"/>
    <property type="molecule type" value="Genomic_DNA"/>
</dbReference>
<dbReference type="Proteomes" id="UP000009097">
    <property type="component" value="Unassembled WGS sequence"/>
</dbReference>
<name>A0A0J9W0T4_FUSO4</name>
<gene>
    <name evidence="1" type="ORF">FOXG_21760</name>
</gene>
<protein>
    <submittedName>
        <fullName evidence="1">Uncharacterized protein</fullName>
    </submittedName>
</protein>
<dbReference type="KEGG" id="fox:FOXG_21760"/>
<evidence type="ECO:0000313" key="2">
    <source>
        <dbReference type="Proteomes" id="UP000009097"/>
    </source>
</evidence>
<dbReference type="GeneID" id="28962466"/>